<feature type="transmembrane region" description="Helical" evidence="5">
    <location>
        <begin position="601"/>
        <end position="630"/>
    </location>
</feature>
<keyword evidence="2" id="KW-0328">Glycosyltransferase</keyword>
<evidence type="ECO:0000256" key="1">
    <source>
        <dbReference type="ARBA" id="ARBA00005664"/>
    </source>
</evidence>
<evidence type="ECO:0000256" key="5">
    <source>
        <dbReference type="SAM" id="Phobius"/>
    </source>
</evidence>
<dbReference type="GeneID" id="30990809"/>
<feature type="region of interest" description="Disordered" evidence="4">
    <location>
        <begin position="373"/>
        <end position="431"/>
    </location>
</feature>
<dbReference type="Pfam" id="PF12326">
    <property type="entry name" value="EOS1"/>
    <property type="match status" value="2"/>
</dbReference>
<evidence type="ECO:0000256" key="4">
    <source>
        <dbReference type="SAM" id="MobiDB-lite"/>
    </source>
</evidence>
<comment type="similarity">
    <text evidence="1">Belongs to the glycosyltransferase 34 family.</text>
</comment>
<evidence type="ECO:0000313" key="7">
    <source>
        <dbReference type="Proteomes" id="UP000094389"/>
    </source>
</evidence>
<dbReference type="GO" id="GO:0016757">
    <property type="term" value="F:glycosyltransferase activity"/>
    <property type="evidence" value="ECO:0007669"/>
    <property type="project" value="UniProtKB-KW"/>
</dbReference>
<evidence type="ECO:0000256" key="2">
    <source>
        <dbReference type="ARBA" id="ARBA00022676"/>
    </source>
</evidence>
<dbReference type="GO" id="GO:0000139">
    <property type="term" value="C:Golgi membrane"/>
    <property type="evidence" value="ECO:0007669"/>
    <property type="project" value="TreeGrafter"/>
</dbReference>
<dbReference type="GO" id="GO:0034599">
    <property type="term" value="P:cellular response to oxidative stress"/>
    <property type="evidence" value="ECO:0007669"/>
    <property type="project" value="InterPro"/>
</dbReference>
<dbReference type="OrthoDB" id="407658at2759"/>
<feature type="transmembrane region" description="Helical" evidence="5">
    <location>
        <begin position="534"/>
        <end position="556"/>
    </location>
</feature>
<gene>
    <name evidence="6" type="ORF">CYBJADRAFT_172940</name>
</gene>
<dbReference type="Proteomes" id="UP000094389">
    <property type="component" value="Unassembled WGS sequence"/>
</dbReference>
<dbReference type="InterPro" id="IPR008630">
    <property type="entry name" value="Glyco_trans_34"/>
</dbReference>
<proteinExistence type="inferred from homology"/>
<dbReference type="AlphaFoldDB" id="A0A1E4S239"/>
<dbReference type="GO" id="GO:0006487">
    <property type="term" value="P:protein N-linked glycosylation"/>
    <property type="evidence" value="ECO:0007669"/>
    <property type="project" value="TreeGrafter"/>
</dbReference>
<organism evidence="6 7">
    <name type="scientific">Cyberlindnera jadinii (strain ATCC 18201 / CBS 1600 / BCRC 20928 / JCM 3617 / NBRC 0987 / NRRL Y-1542)</name>
    <name type="common">Torula yeast</name>
    <name type="synonym">Candida utilis</name>
    <dbReference type="NCBI Taxonomy" id="983966"/>
    <lineage>
        <taxon>Eukaryota</taxon>
        <taxon>Fungi</taxon>
        <taxon>Dikarya</taxon>
        <taxon>Ascomycota</taxon>
        <taxon>Saccharomycotina</taxon>
        <taxon>Saccharomycetes</taxon>
        <taxon>Phaffomycetales</taxon>
        <taxon>Phaffomycetaceae</taxon>
        <taxon>Cyberlindnera</taxon>
    </lineage>
</organism>
<dbReference type="PANTHER" id="PTHR31306">
    <property type="entry name" value="ALPHA-1,6-MANNOSYLTRANSFERASE MNN11-RELATED"/>
    <property type="match status" value="1"/>
</dbReference>
<dbReference type="RefSeq" id="XP_020070569.1">
    <property type="nucleotide sequence ID" value="XM_020216413.1"/>
</dbReference>
<keyword evidence="7" id="KW-1185">Reference proteome</keyword>
<dbReference type="Gene3D" id="3.90.550.10">
    <property type="entry name" value="Spore Coat Polysaccharide Biosynthesis Protein SpsA, Chain A"/>
    <property type="match status" value="1"/>
</dbReference>
<keyword evidence="5" id="KW-0812">Transmembrane</keyword>
<dbReference type="Pfam" id="PF05637">
    <property type="entry name" value="Glyco_transf_34"/>
    <property type="match status" value="1"/>
</dbReference>
<dbReference type="PRINTS" id="PR02070">
    <property type="entry name" value="NGLYCOSEOS1"/>
</dbReference>
<protein>
    <submittedName>
        <fullName evidence="6">Uncharacterized protein</fullName>
    </submittedName>
</protein>
<keyword evidence="5" id="KW-1133">Transmembrane helix</keyword>
<sequence length="648" mass="74875">MVYVDKDIESNLKYSPSYSWKARGHALSSTMNKYKKFGLLLLVLLGLSLFTDIPLVPHFSLSDPKVVLILAANEGGGVLKWKGAQEWSIERSSIANKRNYAQKHGYGLVIKDLTLKKRYSHEWRESWEKVDILKQSFRQFPNAEWFWWLDLHTYIMEPEISLEEQVFSKLDNITNRQLGDFNPLHISPDVPYVDLTSPVELVITQDCGGFNLGSFLIKKGEWAETLLDIWWDPVFYEQKHMIWEHKEQDALESLYTNLPWIRERTTFLPLRSINAFPPGACWQEANDPRYFYNEKDRDFMVNMAGCDWGRDCWTEMEYFKQLSRKLHRPWYKFCQQNNQNYADIPPPTPLPDNSDYEDFQIQQQHISGTPSSVSLQNYAQQQQQQQQQQQRHQHDEQAPPYEAAAGRPMQRSTSSMASLQDDEQQNSRTSKKNLKQMGLNFLNARQHLALAFCRDVVLLPPSYHAFKAFKYTVETFSINESSITDVNYIPMLTTASPTEYFLAGVWCFVAAYLSYQVIDGLMVRWIVTYQTSAAILRVLSISMFLITIETGALSIFSPEGSYSLHTWILISCVLTGAYIIQNFVTSNLDPKAGNRRRTIDYYNIAVFAVVPVGLASFISMIVLLRVLLIIRLDLSGKELLDGIFTNTF</sequence>
<reference evidence="6 7" key="1">
    <citation type="journal article" date="2016" name="Proc. Natl. Acad. Sci. U.S.A.">
        <title>Comparative genomics of biotechnologically important yeasts.</title>
        <authorList>
            <person name="Riley R."/>
            <person name="Haridas S."/>
            <person name="Wolfe K.H."/>
            <person name="Lopes M.R."/>
            <person name="Hittinger C.T."/>
            <person name="Goeker M."/>
            <person name="Salamov A.A."/>
            <person name="Wisecaver J.H."/>
            <person name="Long T.M."/>
            <person name="Calvey C.H."/>
            <person name="Aerts A.L."/>
            <person name="Barry K.W."/>
            <person name="Choi C."/>
            <person name="Clum A."/>
            <person name="Coughlan A.Y."/>
            <person name="Deshpande S."/>
            <person name="Douglass A.P."/>
            <person name="Hanson S.J."/>
            <person name="Klenk H.-P."/>
            <person name="LaButti K.M."/>
            <person name="Lapidus A."/>
            <person name="Lindquist E.A."/>
            <person name="Lipzen A.M."/>
            <person name="Meier-Kolthoff J.P."/>
            <person name="Ohm R.A."/>
            <person name="Otillar R.P."/>
            <person name="Pangilinan J.L."/>
            <person name="Peng Y."/>
            <person name="Rokas A."/>
            <person name="Rosa C.A."/>
            <person name="Scheuner C."/>
            <person name="Sibirny A.A."/>
            <person name="Slot J.C."/>
            <person name="Stielow J.B."/>
            <person name="Sun H."/>
            <person name="Kurtzman C.P."/>
            <person name="Blackwell M."/>
            <person name="Grigoriev I.V."/>
            <person name="Jeffries T.W."/>
        </authorList>
    </citation>
    <scope>NUCLEOTIDE SEQUENCE [LARGE SCALE GENOMIC DNA]</scope>
    <source>
        <strain evidence="7">ATCC 18201 / CBS 1600 / BCRC 20928 / JCM 3617 / NBRC 0987 / NRRL Y-1542</strain>
    </source>
</reference>
<feature type="transmembrane region" description="Helical" evidence="5">
    <location>
        <begin position="500"/>
        <end position="522"/>
    </location>
</feature>
<dbReference type="InterPro" id="IPR029044">
    <property type="entry name" value="Nucleotide-diphossugar_trans"/>
</dbReference>
<dbReference type="EMBL" id="KV453930">
    <property type="protein sequence ID" value="ODV73530.1"/>
    <property type="molecule type" value="Genomic_DNA"/>
</dbReference>
<evidence type="ECO:0000313" key="6">
    <source>
        <dbReference type="EMBL" id="ODV73530.1"/>
    </source>
</evidence>
<dbReference type="FunFam" id="3.90.550.10:FF:000117">
    <property type="entry name" value="Glycosyltransferase family 34 protein"/>
    <property type="match status" value="1"/>
</dbReference>
<feature type="transmembrane region" description="Helical" evidence="5">
    <location>
        <begin position="37"/>
        <end position="56"/>
    </location>
</feature>
<name>A0A1E4S239_CYBJN</name>
<dbReference type="GO" id="GO:0005789">
    <property type="term" value="C:endoplasmic reticulum membrane"/>
    <property type="evidence" value="ECO:0007669"/>
    <property type="project" value="InterPro"/>
</dbReference>
<evidence type="ECO:0000256" key="3">
    <source>
        <dbReference type="ARBA" id="ARBA00022679"/>
    </source>
</evidence>
<feature type="transmembrane region" description="Helical" evidence="5">
    <location>
        <begin position="562"/>
        <end position="580"/>
    </location>
</feature>
<accession>A0A1E4S239</accession>
<dbReference type="InterPro" id="IPR021100">
    <property type="entry name" value="N-glycosylation_EOS1"/>
</dbReference>
<keyword evidence="5" id="KW-0472">Membrane</keyword>
<keyword evidence="3" id="KW-0808">Transferase</keyword>
<dbReference type="STRING" id="983966.A0A1E4S239"/>
<feature type="compositionally biased region" description="Low complexity" evidence="4">
    <location>
        <begin position="380"/>
        <end position="390"/>
    </location>
</feature>
<dbReference type="PANTHER" id="PTHR31306:SF5">
    <property type="entry name" value="ALPHA-1,6-MANNOSYLTRANSFERASE MNN10-RELATED"/>
    <property type="match status" value="1"/>
</dbReference>